<proteinExistence type="predicted"/>
<sequence>MATVGFEKAYIGILDKDGYATKVHEINAMEGGAIDAKISGLGAAMNTTYASNVPFHVSAQGTSNPKVDLSVADLPSKVYTDIMGAEKGEDGIIKIGAKTRPPYVALILKSADKDGNGLYLGFTKGKFTQDGGELKTQEDKGVELQTDSITGEFIARGSDEYVFGKGSTADPGFTPEKFKQWIMPTKAGNTP</sequence>
<dbReference type="OrthoDB" id="2971020at2"/>
<dbReference type="EMBL" id="AKKV01000024">
    <property type="protein sequence ID" value="EIT85908.1"/>
    <property type="molecule type" value="Genomic_DNA"/>
</dbReference>
<reference evidence="1 2" key="1">
    <citation type="journal article" date="2012" name="J. Bacteriol.">
        <title>Genome of Bacillus macauensis ZFHKF-1, a Long-Chain-Forming Bacterium.</title>
        <authorList>
            <person name="Cai L."/>
            <person name="Zhang T."/>
        </authorList>
    </citation>
    <scope>NUCLEOTIDE SEQUENCE [LARGE SCALE GENOMIC DNA]</scope>
    <source>
        <strain evidence="1 2">ZFHKF-1</strain>
    </source>
</reference>
<dbReference type="InterPro" id="IPR006724">
    <property type="entry name" value="Phage_TTP"/>
</dbReference>
<dbReference type="RefSeq" id="WP_007201840.1">
    <property type="nucleotide sequence ID" value="NZ_AKKV01000024.1"/>
</dbReference>
<evidence type="ECO:0000313" key="1">
    <source>
        <dbReference type="EMBL" id="EIT85908.1"/>
    </source>
</evidence>
<protein>
    <submittedName>
        <fullName evidence="1">Phage major tail protein</fullName>
    </submittedName>
</protein>
<dbReference type="Pfam" id="PF04630">
    <property type="entry name" value="Phage_TTP_1"/>
    <property type="match status" value="1"/>
</dbReference>
<dbReference type="NCBIfam" id="TIGR01603">
    <property type="entry name" value="maj_tail_phi13"/>
    <property type="match status" value="1"/>
</dbReference>
<dbReference type="InterPro" id="IPR006490">
    <property type="entry name" value="Maj_tail_phi13"/>
</dbReference>
<dbReference type="STRING" id="1196324.A374_08734"/>
<name>I8UGF1_9BACL</name>
<dbReference type="PATRIC" id="fig|1196324.3.peg.1789"/>
<comment type="caution">
    <text evidence="1">The sequence shown here is derived from an EMBL/GenBank/DDBJ whole genome shotgun (WGS) entry which is preliminary data.</text>
</comment>
<keyword evidence="2" id="KW-1185">Reference proteome</keyword>
<dbReference type="eggNOG" id="ENOG50335ZR">
    <property type="taxonomic scope" value="Bacteria"/>
</dbReference>
<organism evidence="1 2">
    <name type="scientific">Fictibacillus macauensis ZFHKF-1</name>
    <dbReference type="NCBI Taxonomy" id="1196324"/>
    <lineage>
        <taxon>Bacteria</taxon>
        <taxon>Bacillati</taxon>
        <taxon>Bacillota</taxon>
        <taxon>Bacilli</taxon>
        <taxon>Bacillales</taxon>
        <taxon>Fictibacillaceae</taxon>
        <taxon>Fictibacillus</taxon>
    </lineage>
</organism>
<accession>I8UGF1</accession>
<evidence type="ECO:0000313" key="2">
    <source>
        <dbReference type="Proteomes" id="UP000004080"/>
    </source>
</evidence>
<dbReference type="AlphaFoldDB" id="I8UGF1"/>
<gene>
    <name evidence="1" type="ORF">A374_08734</name>
</gene>
<dbReference type="Proteomes" id="UP000004080">
    <property type="component" value="Unassembled WGS sequence"/>
</dbReference>